<dbReference type="InterPro" id="IPR002933">
    <property type="entry name" value="Peptidase_M20"/>
</dbReference>
<evidence type="ECO:0000313" key="4">
    <source>
        <dbReference type="Proteomes" id="UP000195455"/>
    </source>
</evidence>
<comment type="cofactor">
    <cofactor evidence="1">
        <name>Mn(2+)</name>
        <dbReference type="ChEBI" id="CHEBI:29035"/>
    </cofactor>
    <text evidence="1">The Mn(2+) ion enhances activity.</text>
</comment>
<feature type="domain" description="Peptidase M20 dimerisation" evidence="2">
    <location>
        <begin position="185"/>
        <end position="280"/>
    </location>
</feature>
<evidence type="ECO:0000259" key="2">
    <source>
        <dbReference type="Pfam" id="PF07687"/>
    </source>
</evidence>
<proteinExistence type="predicted"/>
<feature type="binding site" evidence="1">
    <location>
        <position position="103"/>
    </location>
    <ligand>
        <name>Mn(2+)</name>
        <dbReference type="ChEBI" id="CHEBI:29035"/>
        <label>2</label>
    </ligand>
</feature>
<dbReference type="GO" id="GO:0046872">
    <property type="term" value="F:metal ion binding"/>
    <property type="evidence" value="ECO:0007669"/>
    <property type="project" value="UniProtKB-KW"/>
</dbReference>
<evidence type="ECO:0000256" key="1">
    <source>
        <dbReference type="PIRSR" id="PIRSR005962-1"/>
    </source>
</evidence>
<sequence>MKISEEVLCLNDELIALRRDFHQHPEIGGKEFRTSQIVEKYLQDLGLETQRMADTGIVATLYGNRPNGKTILLRADMDALFVEEENEVPYKSVNPGVMHACGHDGHTAMLLVAAKVLCARKDEMKGNVKFVFQPNEEVGAAHLMVRDGVLQNPSVDASFGLHLWSPIKSGVIGIKSGSVMAEMYNFKITLVGKDGHTSAPEASIDPIICAANIIQSFQTVQTREISSLKPTNIMFGKIQAGTSSNIIPQKLEMEGSLRYLYDGGENSEENPRKRMERIVKSVCEAHRIDGKIEFEVSNYILINDEKIIDFINSDVVPKMEITHNEIQAYQCLGGEDFSEYSNHNNIPGAFLFIGVGNEEKKTDRPHHSSTFNIDEDCLKIGVELFKNICFAYFDKMEGEEC</sequence>
<dbReference type="PIRSF" id="PIRSF005962">
    <property type="entry name" value="Pept_M20D_amidohydro"/>
    <property type="match status" value="1"/>
</dbReference>
<feature type="binding site" evidence="1">
    <location>
        <position position="101"/>
    </location>
    <ligand>
        <name>Mn(2+)</name>
        <dbReference type="ChEBI" id="CHEBI:29035"/>
        <label>2</label>
    </ligand>
</feature>
<keyword evidence="1" id="KW-0479">Metal-binding</keyword>
<dbReference type="AlphaFoldDB" id="A0A1Y3TX94"/>
<dbReference type="Gene3D" id="3.40.630.10">
    <property type="entry name" value="Zn peptidases"/>
    <property type="match status" value="1"/>
</dbReference>
<dbReference type="RefSeq" id="WP_087989815.1">
    <property type="nucleotide sequence ID" value="NZ_JBKYBB010000002.1"/>
</dbReference>
<dbReference type="Proteomes" id="UP000195455">
    <property type="component" value="Unassembled WGS sequence"/>
</dbReference>
<dbReference type="Pfam" id="PF07687">
    <property type="entry name" value="M20_dimer"/>
    <property type="match status" value="1"/>
</dbReference>
<dbReference type="EMBL" id="NFHM01000021">
    <property type="protein sequence ID" value="OUN41184.1"/>
    <property type="molecule type" value="Genomic_DNA"/>
</dbReference>
<evidence type="ECO:0000313" key="3">
    <source>
        <dbReference type="EMBL" id="OUN41184.1"/>
    </source>
</evidence>
<protein>
    <submittedName>
        <fullName evidence="3">Peptidase M20</fullName>
    </submittedName>
</protein>
<organism evidence="3 4">
    <name type="scientific">Anaerotignum lactatifermentans</name>
    <dbReference type="NCBI Taxonomy" id="160404"/>
    <lineage>
        <taxon>Bacteria</taxon>
        <taxon>Bacillati</taxon>
        <taxon>Bacillota</taxon>
        <taxon>Clostridia</taxon>
        <taxon>Lachnospirales</taxon>
        <taxon>Anaerotignaceae</taxon>
        <taxon>Anaerotignum</taxon>
    </lineage>
</organism>
<dbReference type="Pfam" id="PF01546">
    <property type="entry name" value="Peptidase_M20"/>
    <property type="match status" value="1"/>
</dbReference>
<dbReference type="GO" id="GO:0016787">
    <property type="term" value="F:hydrolase activity"/>
    <property type="evidence" value="ECO:0007669"/>
    <property type="project" value="InterPro"/>
</dbReference>
<accession>A0A1Y3TX94</accession>
<feature type="binding site" evidence="1">
    <location>
        <position position="162"/>
    </location>
    <ligand>
        <name>Mn(2+)</name>
        <dbReference type="ChEBI" id="CHEBI:29035"/>
        <label>2</label>
    </ligand>
</feature>
<feature type="binding site" evidence="1">
    <location>
        <position position="367"/>
    </location>
    <ligand>
        <name>Mn(2+)</name>
        <dbReference type="ChEBI" id="CHEBI:29035"/>
        <label>2</label>
    </ligand>
</feature>
<dbReference type="PANTHER" id="PTHR11014:SF63">
    <property type="entry name" value="METALLOPEPTIDASE, PUTATIVE (AFU_ORTHOLOGUE AFUA_6G09600)-RELATED"/>
    <property type="match status" value="1"/>
</dbReference>
<dbReference type="Gene3D" id="3.30.70.360">
    <property type="match status" value="1"/>
</dbReference>
<reference evidence="4" key="1">
    <citation type="submission" date="2017-04" db="EMBL/GenBank/DDBJ databases">
        <title>Function of individual gut microbiota members based on whole genome sequencing of pure cultures obtained from chicken caecum.</title>
        <authorList>
            <person name="Medvecky M."/>
            <person name="Cejkova D."/>
            <person name="Polansky O."/>
            <person name="Karasova D."/>
            <person name="Kubasova T."/>
            <person name="Cizek A."/>
            <person name="Rychlik I."/>
        </authorList>
    </citation>
    <scope>NUCLEOTIDE SEQUENCE [LARGE SCALE GENOMIC DNA]</scope>
    <source>
        <strain evidence="4">An75</strain>
    </source>
</reference>
<name>A0A1Y3TX94_9FIRM</name>
<feature type="binding site" evidence="1">
    <location>
        <position position="137"/>
    </location>
    <ligand>
        <name>Mn(2+)</name>
        <dbReference type="ChEBI" id="CHEBI:29035"/>
        <label>2</label>
    </ligand>
</feature>
<dbReference type="InterPro" id="IPR036264">
    <property type="entry name" value="Bact_exopeptidase_dim_dom"/>
</dbReference>
<dbReference type="InterPro" id="IPR017439">
    <property type="entry name" value="Amidohydrolase"/>
</dbReference>
<keyword evidence="1" id="KW-0464">Manganese</keyword>
<gene>
    <name evidence="3" type="ORF">B5G26_12130</name>
</gene>
<dbReference type="NCBIfam" id="TIGR01891">
    <property type="entry name" value="amidohydrolases"/>
    <property type="match status" value="1"/>
</dbReference>
<dbReference type="SUPFAM" id="SSF53187">
    <property type="entry name" value="Zn-dependent exopeptidases"/>
    <property type="match status" value="1"/>
</dbReference>
<dbReference type="InterPro" id="IPR011650">
    <property type="entry name" value="Peptidase_M20_dimer"/>
</dbReference>
<dbReference type="PANTHER" id="PTHR11014">
    <property type="entry name" value="PEPTIDASE M20 FAMILY MEMBER"/>
    <property type="match status" value="1"/>
</dbReference>
<comment type="caution">
    <text evidence="3">The sequence shown here is derived from an EMBL/GenBank/DDBJ whole genome shotgun (WGS) entry which is preliminary data.</text>
</comment>
<dbReference type="SUPFAM" id="SSF55031">
    <property type="entry name" value="Bacterial exopeptidase dimerisation domain"/>
    <property type="match status" value="1"/>
</dbReference>